<dbReference type="PANTHER" id="PTHR31756">
    <property type="entry name" value="PYRUVATE, PHOSPHATE DIKINASE REGULATORY PROTEIN 1, CHLOROPLASTIC"/>
    <property type="match status" value="1"/>
</dbReference>
<feature type="non-terminal residue" evidence="5">
    <location>
        <position position="195"/>
    </location>
</feature>
<sequence length="195" mass="21014">MQGGTELTVYTVSDASGETAELVAKAAALQFKGHAIKLVRLPRARTPEQIGGMITLAAQTPCLIAFTMVDATLRSTLQSEARRQGLPAVDILDPLIKCISLVLGAEPRLEPGLLHHKDEQYFNRMDAIDFAIKYDDGKDPKGLVMADLVLVGVSRTSKTPTCMYLAQNRGIKASNIPLVLNVPPPQELFGLPAGH</sequence>
<dbReference type="Pfam" id="PF03618">
    <property type="entry name" value="Kinase-PPPase"/>
    <property type="match status" value="1"/>
</dbReference>
<evidence type="ECO:0000256" key="3">
    <source>
        <dbReference type="ARBA" id="ARBA00022741"/>
    </source>
</evidence>
<evidence type="ECO:0000313" key="6">
    <source>
        <dbReference type="Proteomes" id="UP000703893"/>
    </source>
</evidence>
<evidence type="ECO:0000256" key="1">
    <source>
        <dbReference type="ARBA" id="ARBA00022527"/>
    </source>
</evidence>
<keyword evidence="1" id="KW-0723">Serine/threonine-protein kinase</keyword>
<evidence type="ECO:0000256" key="4">
    <source>
        <dbReference type="ARBA" id="ARBA00022777"/>
    </source>
</evidence>
<dbReference type="EMBL" id="VGJX01000967">
    <property type="protein sequence ID" value="MBM3276317.1"/>
    <property type="molecule type" value="Genomic_DNA"/>
</dbReference>
<reference evidence="5 6" key="1">
    <citation type="submission" date="2019-03" db="EMBL/GenBank/DDBJ databases">
        <title>Lake Tanganyika Metagenome-Assembled Genomes (MAGs).</title>
        <authorList>
            <person name="Tran P."/>
        </authorList>
    </citation>
    <scope>NUCLEOTIDE SEQUENCE [LARGE SCALE GENOMIC DNA]</scope>
    <source>
        <strain evidence="5">K_DeepCast_65m_m2_236</strain>
    </source>
</reference>
<dbReference type="Proteomes" id="UP000703893">
    <property type="component" value="Unassembled WGS sequence"/>
</dbReference>
<dbReference type="AlphaFoldDB" id="A0A938BKJ2"/>
<evidence type="ECO:0000256" key="2">
    <source>
        <dbReference type="ARBA" id="ARBA00022679"/>
    </source>
</evidence>
<dbReference type="InterPro" id="IPR005177">
    <property type="entry name" value="Kinase-pyrophosphorylase"/>
</dbReference>
<name>A0A938BKJ2_9BACT</name>
<accession>A0A938BKJ2</accession>
<evidence type="ECO:0000313" key="5">
    <source>
        <dbReference type="EMBL" id="MBM3276317.1"/>
    </source>
</evidence>
<organism evidence="5 6">
    <name type="scientific">Candidatus Tanganyikabacteria bacterium</name>
    <dbReference type="NCBI Taxonomy" id="2961651"/>
    <lineage>
        <taxon>Bacteria</taxon>
        <taxon>Bacillati</taxon>
        <taxon>Candidatus Sericytochromatia</taxon>
        <taxon>Candidatus Tanganyikabacteria</taxon>
    </lineage>
</organism>
<keyword evidence="2" id="KW-0808">Transferase</keyword>
<dbReference type="GO" id="GO:0004674">
    <property type="term" value="F:protein serine/threonine kinase activity"/>
    <property type="evidence" value="ECO:0007669"/>
    <property type="project" value="UniProtKB-KW"/>
</dbReference>
<proteinExistence type="predicted"/>
<comment type="caution">
    <text evidence="5">The sequence shown here is derived from an EMBL/GenBank/DDBJ whole genome shotgun (WGS) entry which is preliminary data.</text>
</comment>
<dbReference type="PANTHER" id="PTHR31756:SF3">
    <property type="entry name" value="PYRUVATE, PHOSPHATE DIKINASE REGULATORY PROTEIN 1, CHLOROPLASTIC"/>
    <property type="match status" value="1"/>
</dbReference>
<protein>
    <submittedName>
        <fullName evidence="5">Kinase/pyrophosphorylase</fullName>
    </submittedName>
</protein>
<keyword evidence="4 5" id="KW-0418">Kinase</keyword>
<dbReference type="GO" id="GO:0005524">
    <property type="term" value="F:ATP binding"/>
    <property type="evidence" value="ECO:0007669"/>
    <property type="project" value="InterPro"/>
</dbReference>
<gene>
    <name evidence="5" type="ORF">FJZ00_14280</name>
</gene>
<keyword evidence="3" id="KW-0547">Nucleotide-binding</keyword>